<dbReference type="AlphaFoldDB" id="A0A7R9E9L1"/>
<dbReference type="GO" id="GO:0005675">
    <property type="term" value="C:transcription factor TFIIH holo complex"/>
    <property type="evidence" value="ECO:0007669"/>
    <property type="project" value="UniProtKB-UniRule"/>
</dbReference>
<keyword evidence="1" id="KW-0479">Metal-binding</keyword>
<accession>A0A7R9E9L1</accession>
<evidence type="ECO:0000256" key="1">
    <source>
        <dbReference type="RuleBase" id="RU368090"/>
    </source>
</evidence>
<reference evidence="2" key="1">
    <citation type="submission" date="2020-11" db="EMBL/GenBank/DDBJ databases">
        <authorList>
            <person name="Tran Van P."/>
        </authorList>
    </citation>
    <scope>NUCLEOTIDE SEQUENCE</scope>
</reference>
<dbReference type="Gene3D" id="3.40.50.410">
    <property type="entry name" value="von Willebrand factor, type A domain"/>
    <property type="match status" value="1"/>
</dbReference>
<dbReference type="GO" id="GO:0000439">
    <property type="term" value="C:transcription factor TFIIH core complex"/>
    <property type="evidence" value="ECO:0007669"/>
    <property type="project" value="UniProtKB-UniRule"/>
</dbReference>
<comment type="function">
    <text evidence="1">Component of the general transcription and DNA repair factor IIH (TFIIH) core complex, which is involved in general and transcription-coupled nucleotide excision repair (NER) of damaged DNA and, when complexed to CAK, in RNA transcription by RNA polymerase II. In NER, TFIIH acts by opening DNA around the lesion to allow the excision of the damaged oligonucleotide and its replacement by a new DNA fragment. In transcription, TFIIH has an essential role in transcription initiation. When the pre-initiation complex (PIC) has been established, TFIIH is required for promoter opening and promoter escape. Phosphorylation of the C-terminal tail (CTD) of the largest subunit of RNA polymerase II by the kinase module CAK controls the initiation of transcription.</text>
</comment>
<keyword evidence="1" id="KW-0539">Nucleus</keyword>
<keyword evidence="1" id="KW-0862">Zinc</keyword>
<gene>
    <name evidence="2" type="ORF">TMSB3V08_LOCUS5703</name>
</gene>
<protein>
    <recommendedName>
        <fullName evidence="1">General transcription factor IIH subunit 3</fullName>
    </recommendedName>
    <alternativeName>
        <fullName evidence="1">General transcription factor IIH polypeptide 3</fullName>
    </alternativeName>
</protein>
<dbReference type="InterPro" id="IPR036465">
    <property type="entry name" value="vWFA_dom_sf"/>
</dbReference>
<organism evidence="2">
    <name type="scientific">Timema monikensis</name>
    <dbReference type="NCBI Taxonomy" id="170555"/>
    <lineage>
        <taxon>Eukaryota</taxon>
        <taxon>Metazoa</taxon>
        <taxon>Ecdysozoa</taxon>
        <taxon>Arthropoda</taxon>
        <taxon>Hexapoda</taxon>
        <taxon>Insecta</taxon>
        <taxon>Pterygota</taxon>
        <taxon>Neoptera</taxon>
        <taxon>Polyneoptera</taxon>
        <taxon>Phasmatodea</taxon>
        <taxon>Timematodea</taxon>
        <taxon>Timematoidea</taxon>
        <taxon>Timematidae</taxon>
        <taxon>Timema</taxon>
    </lineage>
</organism>
<dbReference type="GO" id="GO:0008270">
    <property type="term" value="F:zinc ion binding"/>
    <property type="evidence" value="ECO:0007669"/>
    <property type="project" value="UniProtKB-KW"/>
</dbReference>
<keyword evidence="1" id="KW-0863">Zinc-finger</keyword>
<dbReference type="GO" id="GO:0006289">
    <property type="term" value="P:nucleotide-excision repair"/>
    <property type="evidence" value="ECO:0007669"/>
    <property type="project" value="UniProtKB-UniRule"/>
</dbReference>
<sequence>MDLHMSIVSCLSLGEAHLEVDVEPRSLRSVGNKSSRDVYVVWSLIVEQPNRDRIVNGNGTCQRFLETGIRPAGIGSNSRKHKPHNIFVMFMLSHSKPSLYSTAADPDGTFTRHHRPLFGKNHITGFPDRRHRFKTAQSYCSENPTIQALVNPPPTRDALNPLLAPDTQLLEAGEAAAPRMSLTLKAKKTNCLLVLGFQPPAPASVKIIYQECVPERVNYASPRGRERERILKLIHQAKFIRKVVLLLRNPHVEYLFPLPGDSDAETVATLRQQDGQYEMFSHVEKTLRQNLQRLVLREVEDIRSGSVALAGDSLLAGALSMALCYIHR</sequence>
<dbReference type="InterPro" id="IPR004600">
    <property type="entry name" value="TFIIH_Tfb4/GTF2H3"/>
</dbReference>
<name>A0A7R9E9L1_9NEOP</name>
<dbReference type="Pfam" id="PF03850">
    <property type="entry name" value="Tfb4"/>
    <property type="match status" value="1"/>
</dbReference>
<keyword evidence="1" id="KW-0804">Transcription</keyword>
<keyword evidence="1" id="KW-0805">Transcription regulation</keyword>
<comment type="subcellular location">
    <subcellularLocation>
        <location evidence="1">Nucleus</location>
    </subcellularLocation>
</comment>
<evidence type="ECO:0000313" key="2">
    <source>
        <dbReference type="EMBL" id="CAD7428914.1"/>
    </source>
</evidence>
<dbReference type="EMBL" id="OB793898">
    <property type="protein sequence ID" value="CAD7428914.1"/>
    <property type="molecule type" value="Genomic_DNA"/>
</dbReference>
<proteinExistence type="inferred from homology"/>
<keyword evidence="1" id="KW-0234">DNA repair</keyword>
<comment type="subunit">
    <text evidence="1">Part of a TFIID-containing RNA polymerase II pre-initiation complex that is composed of TBP and at least GTF2A1, GTF2A2, GTF2E1, GTF2E2, GTF2F1, GTF2H2, GTF2H3, GTF2H4, GTF2H5, GTF2B, TCEA1, ERCC2, ERCC3, TAF1, TAF2, TAF3, TAF4, TAF5, TAF6, TAF7, TAF8, TAF9, TAF10, TAF11, TAF12 and TAF13. Component of the 7-subunit TFIIH core complex composed of XPB/ERCC3, XPD/ERCC2, GTF2H1, GTF2H2, GTF2H3, GTF2H4 and GTF2H5, which is active in NER. The core complex associates with the 3-subunit CDK-activating kinase (CAK) module composed of CCNH/cyclin H, CDK7 and MNAT1 to form the 10-subunit holoenzyme (holo-TFIIH) active in transcription. Interacts with RARA; the interaction requires prior phosphorylation of RARA on 'Ser-369' which then enhances interaction of RARA with CDK7.</text>
</comment>
<keyword evidence="1" id="KW-0227">DNA damage</keyword>
<dbReference type="GO" id="GO:0006355">
    <property type="term" value="P:regulation of DNA-templated transcription"/>
    <property type="evidence" value="ECO:0007669"/>
    <property type="project" value="InterPro"/>
</dbReference>
<comment type="similarity">
    <text evidence="1">Belongs to the TFB4 family.</text>
</comment>